<protein>
    <submittedName>
        <fullName evidence="8">Right-handed parallel beta-helix repeat-containing protein</fullName>
    </submittedName>
</protein>
<keyword evidence="3" id="KW-0677">Repeat</keyword>
<evidence type="ECO:0000313" key="8">
    <source>
        <dbReference type="EMBL" id="GAA4322531.1"/>
    </source>
</evidence>
<keyword evidence="6" id="KW-0732">Signal</keyword>
<evidence type="ECO:0000256" key="6">
    <source>
        <dbReference type="SAM" id="SignalP"/>
    </source>
</evidence>
<sequence length="617" mass="68333">MQKIIARLKICVPLLLLCFGTCTLFAQTKTGKHFSNTKGVTKGKTWFVNPQTGDDKNTGTGKQQAWKTFVPVNRLQLSAGDVVEVLAGGEFRQSLVIKGKGNKQAPVTVKLAPGRYDIFPDDAVKKQLHISNTNDKPYEPKAIALFFDNCRYVQVQGTGANIVLHGKMLETLVDHCDNISITGLSFDYNRPTVSELQVTNVGDGYADVTIHPDSKFSIKDSLITWIGDGWSYQPDGYWQVLNPQSNDLQRMDMPMKELRFVAGGGRNARIYFKNNPGFAKGNIYQNRDVTRDCAGVFMRYSSNIKLNNIRIYFMHGMGVVSQYCRNINMDKVVVKPAENSGRTCAAWADILHFSGCSGKIEVANSYLSAANDDAVNVHGTHLKITKILAPNQVQVKFMHGQTFGFEAFAAKDSVSFINPESLLIVEDNVVAVAKQLNDKEFLLTFKKPLLGKVKDGLVVENTTATPQVWIHHTTVTRIPTRGVLTTTRRKVLIEHNTFEQTHMSPIFISDDASSWFESGMVTNVTISHNNFNLCGGPVIFIHPENTVNGPEPVHAYINVTNNTFQLKDKELFAAKSTTHITIANNTIKVANAVDISDLLKLVDCSNVAISGNKLINK</sequence>
<proteinExistence type="predicted"/>
<dbReference type="InterPro" id="IPR056441">
    <property type="entry name" value="Beta-barrel_GLAA-B_II"/>
</dbReference>
<comment type="catalytic activity">
    <reaction evidence="2">
        <text>Hydrolysis of terminal, non-reducing branched (1-&gt;3)-alpha-D-galactosidic residues, producing free D-galactose.</text>
        <dbReference type="EC" id="3.2.1.n1"/>
    </reaction>
</comment>
<feature type="chain" id="PRO_5046652056" evidence="6">
    <location>
        <begin position="27"/>
        <end position="617"/>
    </location>
</feature>
<accession>A0ABP8GDY1</accession>
<dbReference type="InterPro" id="IPR011050">
    <property type="entry name" value="Pectin_lyase_fold/virulence"/>
</dbReference>
<keyword evidence="4" id="KW-0378">Hydrolase</keyword>
<dbReference type="InterPro" id="IPR012334">
    <property type="entry name" value="Pectin_lyas_fold"/>
</dbReference>
<dbReference type="RefSeq" id="WP_345211208.1">
    <property type="nucleotide sequence ID" value="NZ_BAABFT010000005.1"/>
</dbReference>
<evidence type="ECO:0000256" key="4">
    <source>
        <dbReference type="ARBA" id="ARBA00022801"/>
    </source>
</evidence>
<reference evidence="9" key="1">
    <citation type="journal article" date="2019" name="Int. J. Syst. Evol. Microbiol.">
        <title>The Global Catalogue of Microorganisms (GCM) 10K type strain sequencing project: providing services to taxonomists for standard genome sequencing and annotation.</title>
        <authorList>
            <consortium name="The Broad Institute Genomics Platform"/>
            <consortium name="The Broad Institute Genome Sequencing Center for Infectious Disease"/>
            <person name="Wu L."/>
            <person name="Ma J."/>
        </authorList>
    </citation>
    <scope>NUCLEOTIDE SEQUENCE [LARGE SCALE GENOMIC DNA]</scope>
    <source>
        <strain evidence="9">JCM 17705</strain>
    </source>
</reference>
<dbReference type="Proteomes" id="UP001500582">
    <property type="component" value="Unassembled WGS sequence"/>
</dbReference>
<evidence type="ECO:0000313" key="9">
    <source>
        <dbReference type="Proteomes" id="UP001500582"/>
    </source>
</evidence>
<gene>
    <name evidence="8" type="ORF">GCM10023149_22910</name>
</gene>
<dbReference type="SUPFAM" id="SSF51126">
    <property type="entry name" value="Pectin lyase-like"/>
    <property type="match status" value="1"/>
</dbReference>
<keyword evidence="9" id="KW-1185">Reference proteome</keyword>
<evidence type="ECO:0000256" key="2">
    <source>
        <dbReference type="ARBA" id="ARBA00001271"/>
    </source>
</evidence>
<evidence type="ECO:0000256" key="5">
    <source>
        <dbReference type="ARBA" id="ARBA00023295"/>
    </source>
</evidence>
<evidence type="ECO:0000259" key="7">
    <source>
        <dbReference type="Pfam" id="PF23764"/>
    </source>
</evidence>
<evidence type="ECO:0000256" key="3">
    <source>
        <dbReference type="ARBA" id="ARBA00022737"/>
    </source>
</evidence>
<dbReference type="EMBL" id="BAABFT010000005">
    <property type="protein sequence ID" value="GAA4322531.1"/>
    <property type="molecule type" value="Genomic_DNA"/>
</dbReference>
<keyword evidence="5" id="KW-0326">Glycosidase</keyword>
<comment type="catalytic activity">
    <reaction evidence="1">
        <text>Hydrolysis of terminal, non-reducing alpha-D-galactose residues in alpha-D-galactosides, including galactose oligosaccharides, galactomannans and galactolipids.</text>
        <dbReference type="EC" id="3.2.1.22"/>
    </reaction>
</comment>
<organism evidence="8 9">
    <name type="scientific">Mucilaginibacter gynuensis</name>
    <dbReference type="NCBI Taxonomy" id="1302236"/>
    <lineage>
        <taxon>Bacteria</taxon>
        <taxon>Pseudomonadati</taxon>
        <taxon>Bacteroidota</taxon>
        <taxon>Sphingobacteriia</taxon>
        <taxon>Sphingobacteriales</taxon>
        <taxon>Sphingobacteriaceae</taxon>
        <taxon>Mucilaginibacter</taxon>
    </lineage>
</organism>
<dbReference type="Pfam" id="PF23764">
    <property type="entry name" value="Beta-barrel_GLAA-B_II"/>
    <property type="match status" value="1"/>
</dbReference>
<feature type="signal peptide" evidence="6">
    <location>
        <begin position="1"/>
        <end position="26"/>
    </location>
</feature>
<name>A0ABP8GDY1_9SPHI</name>
<comment type="caution">
    <text evidence="8">The sequence shown here is derived from an EMBL/GenBank/DDBJ whole genome shotgun (WGS) entry which is preliminary data.</text>
</comment>
<dbReference type="Gene3D" id="2.160.20.10">
    <property type="entry name" value="Single-stranded right-handed beta-helix, Pectin lyase-like"/>
    <property type="match status" value="2"/>
</dbReference>
<feature type="domain" description="GLAA-B beta-barrel" evidence="7">
    <location>
        <begin position="392"/>
        <end position="456"/>
    </location>
</feature>
<evidence type="ECO:0000256" key="1">
    <source>
        <dbReference type="ARBA" id="ARBA00001255"/>
    </source>
</evidence>